<protein>
    <recommendedName>
        <fullName evidence="15">C2H2-type domain-containing protein</fullName>
    </recommendedName>
</protein>
<proteinExistence type="inferred from homology"/>
<feature type="region of interest" description="Disordered" evidence="14">
    <location>
        <begin position="304"/>
        <end position="328"/>
    </location>
</feature>
<feature type="compositionally biased region" description="Basic and acidic residues" evidence="14">
    <location>
        <begin position="264"/>
        <end position="274"/>
    </location>
</feature>
<dbReference type="PROSITE" id="PS00028">
    <property type="entry name" value="ZINC_FINGER_C2H2_1"/>
    <property type="match status" value="2"/>
</dbReference>
<evidence type="ECO:0000256" key="2">
    <source>
        <dbReference type="ARBA" id="ARBA00006991"/>
    </source>
</evidence>
<evidence type="ECO:0000256" key="3">
    <source>
        <dbReference type="ARBA" id="ARBA00022499"/>
    </source>
</evidence>
<dbReference type="FunFam" id="3.30.160.60:FF:000075">
    <property type="entry name" value="Putative zinc finger protein 536"/>
    <property type="match status" value="1"/>
</dbReference>
<feature type="compositionally biased region" description="Basic and acidic residues" evidence="14">
    <location>
        <begin position="183"/>
        <end position="197"/>
    </location>
</feature>
<dbReference type="FunFam" id="3.30.160.60:FF:000145">
    <property type="entry name" value="Zinc finger protein 574"/>
    <property type="match status" value="1"/>
</dbReference>
<dbReference type="OrthoDB" id="8113227at2759"/>
<dbReference type="InterPro" id="IPR051497">
    <property type="entry name" value="Dev/Hematopoietic_TF"/>
</dbReference>
<evidence type="ECO:0000256" key="12">
    <source>
        <dbReference type="ARBA" id="ARBA00023242"/>
    </source>
</evidence>
<keyword evidence="8" id="KW-0832">Ubl conjugation</keyword>
<name>A0A433TW91_ELYCH</name>
<evidence type="ECO:0000256" key="5">
    <source>
        <dbReference type="ARBA" id="ARBA00022737"/>
    </source>
</evidence>
<feature type="compositionally biased region" description="Low complexity" evidence="14">
    <location>
        <begin position="427"/>
        <end position="438"/>
    </location>
</feature>
<feature type="compositionally biased region" description="Polar residues" evidence="14">
    <location>
        <begin position="875"/>
        <end position="893"/>
    </location>
</feature>
<feature type="region of interest" description="Disordered" evidence="14">
    <location>
        <begin position="485"/>
        <end position="521"/>
    </location>
</feature>
<dbReference type="Pfam" id="PF25491">
    <property type="entry name" value="CCHC_BCL-11A"/>
    <property type="match status" value="1"/>
</dbReference>
<evidence type="ECO:0000256" key="14">
    <source>
        <dbReference type="SAM" id="MobiDB-lite"/>
    </source>
</evidence>
<evidence type="ECO:0000313" key="17">
    <source>
        <dbReference type="Proteomes" id="UP000271974"/>
    </source>
</evidence>
<keyword evidence="12" id="KW-0539">Nucleus</keyword>
<keyword evidence="6 13" id="KW-0863">Zinc-finger</keyword>
<dbReference type="PROSITE" id="PS50157">
    <property type="entry name" value="ZINC_FINGER_C2H2_2"/>
    <property type="match status" value="3"/>
</dbReference>
<evidence type="ECO:0000256" key="10">
    <source>
        <dbReference type="ARBA" id="ARBA00023125"/>
    </source>
</evidence>
<evidence type="ECO:0000259" key="15">
    <source>
        <dbReference type="PROSITE" id="PS50157"/>
    </source>
</evidence>
<evidence type="ECO:0000256" key="13">
    <source>
        <dbReference type="PROSITE-ProRule" id="PRU00042"/>
    </source>
</evidence>
<feature type="compositionally biased region" description="Polar residues" evidence="14">
    <location>
        <begin position="198"/>
        <end position="208"/>
    </location>
</feature>
<evidence type="ECO:0000256" key="7">
    <source>
        <dbReference type="ARBA" id="ARBA00022833"/>
    </source>
</evidence>
<evidence type="ECO:0000313" key="16">
    <source>
        <dbReference type="EMBL" id="RUS85844.1"/>
    </source>
</evidence>
<feature type="compositionally biased region" description="Basic and acidic residues" evidence="14">
    <location>
        <begin position="784"/>
        <end position="804"/>
    </location>
</feature>
<dbReference type="GO" id="GO:0000978">
    <property type="term" value="F:RNA polymerase II cis-regulatory region sequence-specific DNA binding"/>
    <property type="evidence" value="ECO:0007669"/>
    <property type="project" value="TreeGrafter"/>
</dbReference>
<dbReference type="InterPro" id="IPR036236">
    <property type="entry name" value="Znf_C2H2_sf"/>
</dbReference>
<feature type="domain" description="C2H2-type" evidence="15">
    <location>
        <begin position="725"/>
        <end position="752"/>
    </location>
</feature>
<dbReference type="PANTHER" id="PTHR45993">
    <property type="entry name" value="B-CELL LYMPHOMA/LEUKEMIA 11"/>
    <property type="match status" value="1"/>
</dbReference>
<feature type="domain" description="C2H2-type" evidence="15">
    <location>
        <begin position="697"/>
        <end position="724"/>
    </location>
</feature>
<evidence type="ECO:0000256" key="6">
    <source>
        <dbReference type="ARBA" id="ARBA00022771"/>
    </source>
</evidence>
<keyword evidence="4" id="KW-0479">Metal-binding</keyword>
<feature type="compositionally biased region" description="Basic and acidic residues" evidence="14">
    <location>
        <begin position="166"/>
        <end position="176"/>
    </location>
</feature>
<feature type="compositionally biased region" description="Basic and acidic residues" evidence="14">
    <location>
        <begin position="915"/>
        <end position="947"/>
    </location>
</feature>
<dbReference type="STRING" id="188477.A0A433TW91"/>
<evidence type="ECO:0000256" key="4">
    <source>
        <dbReference type="ARBA" id="ARBA00022723"/>
    </source>
</evidence>
<evidence type="ECO:0000256" key="8">
    <source>
        <dbReference type="ARBA" id="ARBA00022843"/>
    </source>
</evidence>
<keyword evidence="10" id="KW-0238">DNA-binding</keyword>
<keyword evidence="7" id="KW-0862">Zinc</keyword>
<accession>A0A433TW91</accession>
<dbReference type="InterPro" id="IPR013087">
    <property type="entry name" value="Znf_C2H2_type"/>
</dbReference>
<sequence length="1074" mass="118164">MNIQERQLSRHGCSPDYLTCGDCAREFLLDNISLFIAHKAWGCIGMARTARREGPGDLGEDTSSPLTCSVCSRVFMTARGLLQHVQSEHGMAICLHRGPLIISDKRLPSPGPLPSPDLEAKQKPTSRLIESPQHKSVEQSSSAEIPPSRMKSNTPVRGEGITEMPAHGENDKDPLKPENTQGMRREEFEHDDDENKPKNLSQRSTPTAKSDHIRFSSDERPGSRRMSGQVEVGHQGPEKQPSRSSSVPKKRRYTIPPQDEGCDQEVKDVSRVESPLKDHKGVDYSLSGAKVERLARMSSFPHQENTVGVSDGEGLVYDSNSRKVSTDDKSEIDTRQYYGETKDSESPICLIVDCASDAHESEAERAKNVILKKLLLRNGSTEDGEYLPPHDAHISPPSLLGMPKLEIDTRSLVRNFFDSHYADVQDSAHSASIPVSSSTQKQEGGQRSYLQAPYPCYLTEPSIEQSIDQIIRASVSREIEDLNLSKDSLGHSSPLRPPSSPRYPGSSHAWQGPPTGSYQATTRTMPSLVASRQIGYFSPSPFPTVSPRGGSVGSLPYHMTAGSAGTSPGAMSVSEKTLDATNPLETEGLYPVIHDSSTLPHFGMGYHHKAGMDGLRRGMADNKVTPRAAANPLYSGDVNIHHWSSLAGDAYAGSVSNRMLPEKHLVDGLGLGSDYDESRALLDGRLKKRRYPTSRPFKCPHCDQAFNQRIHLKKHMSKHTGVKPFKCQQCDYSTVERSHLKVHYRIHTGEKPYRCMFCDYATAQNSTLKIHLKRHHEGQQAALKDGKGSRTGRRENHKVSDMHTSDSSNTRESFEGGHGVCHKHHGTGYHGTASGTSARPITAESEDQGPEMGDAYYSMSRSQRQDPRDVDTDVQMFQTYGGNRQANSAQPSSCPRPVMMPGCDGAQGMAQSAAQERRPGSVWKDGPDARQRDQLENQQHRGERRSPVDPAFPPDVSHKLRVSQTRKASEDQEDDSSDPINFSSSNTSSNWKGQKKLGESARDSLKPAETVEAPKESTEPGRPVGADKMVSHEAVPTGAGKPEAGQDDYSDDEIEHVDYDVVKLVIPDKAFVRG</sequence>
<dbReference type="Gene3D" id="3.30.160.60">
    <property type="entry name" value="Classic Zinc Finger"/>
    <property type="match status" value="3"/>
</dbReference>
<feature type="domain" description="C2H2-type" evidence="15">
    <location>
        <begin position="753"/>
        <end position="781"/>
    </location>
</feature>
<dbReference type="PANTHER" id="PTHR45993:SF6">
    <property type="entry name" value="C2H2-TYPE DOMAIN-CONTAINING PROTEIN"/>
    <property type="match status" value="1"/>
</dbReference>
<reference evidence="16 17" key="1">
    <citation type="submission" date="2019-01" db="EMBL/GenBank/DDBJ databases">
        <title>A draft genome assembly of the solar-powered sea slug Elysia chlorotica.</title>
        <authorList>
            <person name="Cai H."/>
            <person name="Li Q."/>
            <person name="Fang X."/>
            <person name="Li J."/>
            <person name="Curtis N.E."/>
            <person name="Altenburger A."/>
            <person name="Shibata T."/>
            <person name="Feng M."/>
            <person name="Maeda T."/>
            <person name="Schwartz J.A."/>
            <person name="Shigenobu S."/>
            <person name="Lundholm N."/>
            <person name="Nishiyama T."/>
            <person name="Yang H."/>
            <person name="Hasebe M."/>
            <person name="Li S."/>
            <person name="Pierce S.K."/>
            <person name="Wang J."/>
        </authorList>
    </citation>
    <scope>NUCLEOTIDE SEQUENCE [LARGE SCALE GENOMIC DNA]</scope>
    <source>
        <strain evidence="16">EC2010</strain>
        <tissue evidence="16">Whole organism of an adult</tissue>
    </source>
</reference>
<gene>
    <name evidence="16" type="ORF">EGW08_006396</name>
</gene>
<keyword evidence="9" id="KW-0805">Transcription regulation</keyword>
<feature type="region of interest" description="Disordered" evidence="14">
    <location>
        <begin position="427"/>
        <end position="448"/>
    </location>
</feature>
<dbReference type="AlphaFoldDB" id="A0A433TW91"/>
<dbReference type="Proteomes" id="UP000271974">
    <property type="component" value="Unassembled WGS sequence"/>
</dbReference>
<feature type="compositionally biased region" description="Polar residues" evidence="14">
    <location>
        <begin position="978"/>
        <end position="992"/>
    </location>
</feature>
<feature type="region of interest" description="Disordered" evidence="14">
    <location>
        <begin position="774"/>
        <end position="1049"/>
    </location>
</feature>
<comment type="subcellular location">
    <subcellularLocation>
        <location evidence="1">Nucleus</location>
    </subcellularLocation>
</comment>
<dbReference type="Pfam" id="PF23611">
    <property type="entry name" value="zf-C2H2_16"/>
    <property type="match status" value="1"/>
</dbReference>
<dbReference type="GO" id="GO:0005634">
    <property type="term" value="C:nucleus"/>
    <property type="evidence" value="ECO:0007669"/>
    <property type="project" value="UniProtKB-SubCell"/>
</dbReference>
<comment type="similarity">
    <text evidence="2">Belongs to the krueppel C2H2-type zinc-finger protein family.</text>
</comment>
<keyword evidence="11" id="KW-0804">Transcription</keyword>
<dbReference type="SMART" id="SM00355">
    <property type="entry name" value="ZnF_C2H2"/>
    <property type="match status" value="4"/>
</dbReference>
<comment type="caution">
    <text evidence="16">The sequence shown here is derived from an EMBL/GenBank/DDBJ whole genome shotgun (WGS) entry which is preliminary data.</text>
</comment>
<dbReference type="Pfam" id="PF00096">
    <property type="entry name" value="zf-C2H2"/>
    <property type="match status" value="1"/>
</dbReference>
<evidence type="ECO:0000256" key="11">
    <source>
        <dbReference type="ARBA" id="ARBA00023163"/>
    </source>
</evidence>
<dbReference type="FunFam" id="3.30.160.60:FF:001290">
    <property type="entry name" value="Zinc finger 45-like"/>
    <property type="match status" value="1"/>
</dbReference>
<keyword evidence="5" id="KW-0677">Repeat</keyword>
<keyword evidence="17" id="KW-1185">Reference proteome</keyword>
<feature type="region of interest" description="Disordered" evidence="14">
    <location>
        <begin position="105"/>
        <end position="274"/>
    </location>
</feature>
<feature type="compositionally biased region" description="Polar residues" evidence="14">
    <location>
        <begin position="439"/>
        <end position="448"/>
    </location>
</feature>
<evidence type="ECO:0000256" key="9">
    <source>
        <dbReference type="ARBA" id="ARBA00023015"/>
    </source>
</evidence>
<dbReference type="GO" id="GO:0003700">
    <property type="term" value="F:DNA-binding transcription factor activity"/>
    <property type="evidence" value="ECO:0007669"/>
    <property type="project" value="TreeGrafter"/>
</dbReference>
<keyword evidence="3" id="KW-1017">Isopeptide bond</keyword>
<dbReference type="EMBL" id="RQTK01000158">
    <property type="protein sequence ID" value="RUS85844.1"/>
    <property type="molecule type" value="Genomic_DNA"/>
</dbReference>
<dbReference type="InterPro" id="IPR057448">
    <property type="entry name" value="BCL-11A_Znf_CCHC"/>
</dbReference>
<evidence type="ECO:0000256" key="1">
    <source>
        <dbReference type="ARBA" id="ARBA00004123"/>
    </source>
</evidence>
<dbReference type="SUPFAM" id="SSF57667">
    <property type="entry name" value="beta-beta-alpha zinc fingers"/>
    <property type="match status" value="2"/>
</dbReference>
<organism evidence="16 17">
    <name type="scientific">Elysia chlorotica</name>
    <name type="common">Eastern emerald elysia</name>
    <name type="synonym">Sea slug</name>
    <dbReference type="NCBI Taxonomy" id="188477"/>
    <lineage>
        <taxon>Eukaryota</taxon>
        <taxon>Metazoa</taxon>
        <taxon>Spiralia</taxon>
        <taxon>Lophotrochozoa</taxon>
        <taxon>Mollusca</taxon>
        <taxon>Gastropoda</taxon>
        <taxon>Heterobranchia</taxon>
        <taxon>Euthyneura</taxon>
        <taxon>Panpulmonata</taxon>
        <taxon>Sacoglossa</taxon>
        <taxon>Placobranchoidea</taxon>
        <taxon>Plakobranchidae</taxon>
        <taxon>Elysia</taxon>
    </lineage>
</organism>
<dbReference type="GO" id="GO:0006357">
    <property type="term" value="P:regulation of transcription by RNA polymerase II"/>
    <property type="evidence" value="ECO:0007669"/>
    <property type="project" value="TreeGrafter"/>
</dbReference>
<feature type="compositionally biased region" description="Basic and acidic residues" evidence="14">
    <location>
        <begin position="209"/>
        <end position="222"/>
    </location>
</feature>
<dbReference type="InterPro" id="IPR056438">
    <property type="entry name" value="Znf-C2H2_CTCF"/>
</dbReference>
<dbReference type="GO" id="GO:0008270">
    <property type="term" value="F:zinc ion binding"/>
    <property type="evidence" value="ECO:0007669"/>
    <property type="project" value="UniProtKB-KW"/>
</dbReference>
<feature type="compositionally biased region" description="Basic and acidic residues" evidence="14">
    <location>
        <begin position="996"/>
        <end position="1006"/>
    </location>
</feature>